<feature type="domain" description="NB-ARC" evidence="4">
    <location>
        <begin position="183"/>
        <end position="340"/>
    </location>
</feature>
<sequence length="505" mass="55787">MQLSERLEYRLPYTQEVLRALQDENTNLVGINCRKFRGGDTVTTKEFIESVKQQDLFEQVVMAVVSLNANLRRIQGEIAEMLQLNLGNGSLFQRAQVLHARMSQDSRRLLVVLADVRDMPDLEAIGIPYGDTDRNGRCKIMLMSGLMNVPASVEMRAQSNFKLLLESTPKGPIAFESRNSILRGVMEALADDQINPIVICGKGGIGKTTLVKEVGQRAKACRLYDEVVMVVFTPNLDFKCIQDQIADCLGLSLAGQPLSARANSLCQRLSGDKNVLLILDNVSIPLNLEELGIPLPCDKKGCKILVSSQNEDILAGTEKIFSVGVLLEQEAWSLFREMAGSSIESPELLPVAQQVLNECAGLPIAIATVGRALHQKSRKVWIDALRQLRKPCPANIPGMMQEVYRKIELSYECLGSKEVKTFFLLCCLPEQSNINIRVEDLVESGIRVELFKGIGSVTEAWNCVETLVDILKSCLLLLDGDKEGFVKVPDIVRNVGLSIAASKWG</sequence>
<dbReference type="Pfam" id="PF00931">
    <property type="entry name" value="NB-ARC"/>
    <property type="match status" value="2"/>
</dbReference>
<evidence type="ECO:0000313" key="6">
    <source>
        <dbReference type="Proteomes" id="UP000250321"/>
    </source>
</evidence>
<organism evidence="5 6">
    <name type="scientific">Prunus yedoensis var. nudiflora</name>
    <dbReference type="NCBI Taxonomy" id="2094558"/>
    <lineage>
        <taxon>Eukaryota</taxon>
        <taxon>Viridiplantae</taxon>
        <taxon>Streptophyta</taxon>
        <taxon>Embryophyta</taxon>
        <taxon>Tracheophyta</taxon>
        <taxon>Spermatophyta</taxon>
        <taxon>Magnoliopsida</taxon>
        <taxon>eudicotyledons</taxon>
        <taxon>Gunneridae</taxon>
        <taxon>Pentapetalae</taxon>
        <taxon>rosids</taxon>
        <taxon>fabids</taxon>
        <taxon>Rosales</taxon>
        <taxon>Rosaceae</taxon>
        <taxon>Amygdaloideae</taxon>
        <taxon>Amygdaleae</taxon>
        <taxon>Prunus</taxon>
    </lineage>
</organism>
<evidence type="ECO:0000259" key="4">
    <source>
        <dbReference type="Pfam" id="PF00931"/>
    </source>
</evidence>
<dbReference type="Proteomes" id="UP000250321">
    <property type="component" value="Unassembled WGS sequence"/>
</dbReference>
<keyword evidence="2" id="KW-0611">Plant defense</keyword>
<evidence type="ECO:0000256" key="1">
    <source>
        <dbReference type="ARBA" id="ARBA00022741"/>
    </source>
</evidence>
<proteinExistence type="predicted"/>
<dbReference type="GO" id="GO:0005524">
    <property type="term" value="F:ATP binding"/>
    <property type="evidence" value="ECO:0007669"/>
    <property type="project" value="UniProtKB-KW"/>
</dbReference>
<dbReference type="GO" id="GO:0043531">
    <property type="term" value="F:ADP binding"/>
    <property type="evidence" value="ECO:0007669"/>
    <property type="project" value="InterPro"/>
</dbReference>
<dbReference type="SUPFAM" id="SSF52540">
    <property type="entry name" value="P-loop containing nucleoside triphosphate hydrolases"/>
    <property type="match status" value="1"/>
</dbReference>
<dbReference type="InterPro" id="IPR027417">
    <property type="entry name" value="P-loop_NTPase"/>
</dbReference>
<dbReference type="AlphaFoldDB" id="A0A314V3U2"/>
<dbReference type="InterPro" id="IPR050905">
    <property type="entry name" value="Plant_NBS-LRR"/>
</dbReference>
<gene>
    <name evidence="5" type="ORF">Pyn_13592</name>
</gene>
<dbReference type="GO" id="GO:0006952">
    <property type="term" value="P:defense response"/>
    <property type="evidence" value="ECO:0007669"/>
    <property type="project" value="UniProtKB-KW"/>
</dbReference>
<comment type="caution">
    <text evidence="5">The sequence shown here is derived from an EMBL/GenBank/DDBJ whole genome shotgun (WGS) entry which is preliminary data.</text>
</comment>
<evidence type="ECO:0000256" key="3">
    <source>
        <dbReference type="ARBA" id="ARBA00022840"/>
    </source>
</evidence>
<protein>
    <submittedName>
        <fullName evidence="5">Disease resistance protein</fullName>
    </submittedName>
</protein>
<dbReference type="STRING" id="2094558.A0A314V3U2"/>
<dbReference type="PANTHER" id="PTHR33463:SF198">
    <property type="entry name" value="RPP4C3"/>
    <property type="match status" value="1"/>
</dbReference>
<dbReference type="PANTHER" id="PTHR33463">
    <property type="entry name" value="NB-ARC DOMAIN-CONTAINING PROTEIN-RELATED"/>
    <property type="match status" value="1"/>
</dbReference>
<keyword evidence="1" id="KW-0547">Nucleotide-binding</keyword>
<keyword evidence="3" id="KW-0067">ATP-binding</keyword>
<name>A0A314V3U2_PRUYE</name>
<dbReference type="Gene3D" id="3.40.50.300">
    <property type="entry name" value="P-loop containing nucleotide triphosphate hydrolases"/>
    <property type="match status" value="2"/>
</dbReference>
<evidence type="ECO:0000256" key="2">
    <source>
        <dbReference type="ARBA" id="ARBA00022821"/>
    </source>
</evidence>
<dbReference type="InterPro" id="IPR002182">
    <property type="entry name" value="NB-ARC"/>
</dbReference>
<evidence type="ECO:0000313" key="5">
    <source>
        <dbReference type="EMBL" id="PQM42309.1"/>
    </source>
</evidence>
<dbReference type="OrthoDB" id="1143785at2759"/>
<accession>A0A314V3U2</accession>
<keyword evidence="6" id="KW-1185">Reference proteome</keyword>
<dbReference type="EMBL" id="PJQY01002850">
    <property type="protein sequence ID" value="PQM42309.1"/>
    <property type="molecule type" value="Genomic_DNA"/>
</dbReference>
<feature type="domain" description="NB-ARC" evidence="4">
    <location>
        <begin position="19"/>
        <end position="156"/>
    </location>
</feature>
<dbReference type="PRINTS" id="PR00364">
    <property type="entry name" value="DISEASERSIST"/>
</dbReference>
<reference evidence="5 6" key="1">
    <citation type="submission" date="2018-02" db="EMBL/GenBank/DDBJ databases">
        <title>Draft genome of wild Prunus yedoensis var. nudiflora.</title>
        <authorList>
            <person name="Baek S."/>
            <person name="Kim J.-H."/>
            <person name="Choi K."/>
            <person name="Kim G.-B."/>
            <person name="Cho A."/>
            <person name="Jang H."/>
            <person name="Shin C.-H."/>
            <person name="Yu H.-J."/>
            <person name="Mun J.-H."/>
        </authorList>
    </citation>
    <scope>NUCLEOTIDE SEQUENCE [LARGE SCALE GENOMIC DNA]</scope>
    <source>
        <strain evidence="6">cv. Jeju island</strain>
        <tissue evidence="5">Leaf</tissue>
    </source>
</reference>
<dbReference type="Gene3D" id="1.10.8.430">
    <property type="entry name" value="Helical domain of apoptotic protease-activating factors"/>
    <property type="match status" value="1"/>
</dbReference>
<dbReference type="InterPro" id="IPR042197">
    <property type="entry name" value="Apaf_helical"/>
</dbReference>